<accession>A0A5C4LTA5</accession>
<dbReference type="RefSeq" id="WP_160148927.1">
    <property type="nucleotide sequence ID" value="NZ_VDFW01000042.1"/>
</dbReference>
<dbReference type="Proteomes" id="UP000305546">
    <property type="component" value="Unassembled WGS sequence"/>
</dbReference>
<evidence type="ECO:0000313" key="2">
    <source>
        <dbReference type="EMBL" id="TNC20598.1"/>
    </source>
</evidence>
<reference evidence="2 3" key="1">
    <citation type="submission" date="2019-06" db="EMBL/GenBank/DDBJ databases">
        <title>Amycolatopsis alkalitolerans sp. nov., isolated from Gastrodia elata Blume.</title>
        <authorList>
            <person name="Narsing Rao M.P."/>
            <person name="Li W.J."/>
        </authorList>
    </citation>
    <scope>NUCLEOTIDE SEQUENCE [LARGE SCALE GENOMIC DNA]</scope>
    <source>
        <strain evidence="2 3">SYSUP0005</strain>
    </source>
</reference>
<organism evidence="2 3">
    <name type="scientific">Amycolatopsis alkalitolerans</name>
    <dbReference type="NCBI Taxonomy" id="2547244"/>
    <lineage>
        <taxon>Bacteria</taxon>
        <taxon>Bacillati</taxon>
        <taxon>Actinomycetota</taxon>
        <taxon>Actinomycetes</taxon>
        <taxon>Pseudonocardiales</taxon>
        <taxon>Pseudonocardiaceae</taxon>
        <taxon>Amycolatopsis</taxon>
    </lineage>
</organism>
<keyword evidence="3" id="KW-1185">Reference proteome</keyword>
<evidence type="ECO:0000313" key="3">
    <source>
        <dbReference type="Proteomes" id="UP000305546"/>
    </source>
</evidence>
<evidence type="ECO:0000256" key="1">
    <source>
        <dbReference type="SAM" id="MobiDB-lite"/>
    </source>
</evidence>
<feature type="region of interest" description="Disordered" evidence="1">
    <location>
        <begin position="1"/>
        <end position="33"/>
    </location>
</feature>
<gene>
    <name evidence="2" type="ORF">FG385_30755</name>
</gene>
<proteinExistence type="predicted"/>
<dbReference type="AlphaFoldDB" id="A0A5C4LTA5"/>
<protein>
    <submittedName>
        <fullName evidence="2">Uncharacterized protein</fullName>
    </submittedName>
</protein>
<dbReference type="EMBL" id="VDFW01000042">
    <property type="protein sequence ID" value="TNC20598.1"/>
    <property type="molecule type" value="Genomic_DNA"/>
</dbReference>
<sequence length="96" mass="10042">MVHLPGGGAAHPNSAGPMLAHTDDARDAPRPVAGAVPLSCGAIPHPSLGAVRRVISSEPVPVPSDDRRTDDFVVGSRRTAGEQAAVPMMLYWIIRN</sequence>
<comment type="caution">
    <text evidence="2">The sequence shown here is derived from an EMBL/GenBank/DDBJ whole genome shotgun (WGS) entry which is preliminary data.</text>
</comment>
<name>A0A5C4LTA5_9PSEU</name>